<evidence type="ECO:0000313" key="3">
    <source>
        <dbReference type="Proteomes" id="UP001159641"/>
    </source>
</evidence>
<keyword evidence="3" id="KW-1185">Reference proteome</keyword>
<feature type="compositionally biased region" description="Pro residues" evidence="1">
    <location>
        <begin position="50"/>
        <end position="62"/>
    </location>
</feature>
<proteinExistence type="predicted"/>
<evidence type="ECO:0000313" key="2">
    <source>
        <dbReference type="EMBL" id="KAJ8783154.1"/>
    </source>
</evidence>
<sequence length="111" mass="11540">MARVSAVASASVCALVAGVLLAQYIVTLKSKEYVLCVGHPEQRPQHRDSWPPPGGALRPPAPADLTAGPGATINNLRPRWPLGGAVQAAAEGTPGSARRDAERQREGALRG</sequence>
<dbReference type="EMBL" id="JAIQCJ010002089">
    <property type="protein sequence ID" value="KAJ8783154.1"/>
    <property type="molecule type" value="Genomic_DNA"/>
</dbReference>
<comment type="caution">
    <text evidence="2">The sequence shown here is derived from an EMBL/GenBank/DDBJ whole genome shotgun (WGS) entry which is preliminary data.</text>
</comment>
<feature type="region of interest" description="Disordered" evidence="1">
    <location>
        <begin position="41"/>
        <end position="111"/>
    </location>
</feature>
<gene>
    <name evidence="2" type="ORF">J1605_009762</name>
</gene>
<dbReference type="Proteomes" id="UP001159641">
    <property type="component" value="Unassembled WGS sequence"/>
</dbReference>
<protein>
    <submittedName>
        <fullName evidence="2">Uncharacterized protein</fullName>
    </submittedName>
</protein>
<name>A0AB34GXM2_ESCRO</name>
<feature type="compositionally biased region" description="Basic and acidic residues" evidence="1">
    <location>
        <begin position="97"/>
        <end position="111"/>
    </location>
</feature>
<reference evidence="2 3" key="1">
    <citation type="submission" date="2022-11" db="EMBL/GenBank/DDBJ databases">
        <title>Whole genome sequence of Eschrichtius robustus ER-17-0199.</title>
        <authorList>
            <person name="Bruniche-Olsen A."/>
            <person name="Black A.N."/>
            <person name="Fields C.J."/>
            <person name="Walden K."/>
            <person name="Dewoody J.A."/>
        </authorList>
    </citation>
    <scope>NUCLEOTIDE SEQUENCE [LARGE SCALE GENOMIC DNA]</scope>
    <source>
        <strain evidence="2">ER-17-0199</strain>
        <tissue evidence="2">Blubber</tissue>
    </source>
</reference>
<accession>A0AB34GXM2</accession>
<dbReference type="AlphaFoldDB" id="A0AB34GXM2"/>
<evidence type="ECO:0000256" key="1">
    <source>
        <dbReference type="SAM" id="MobiDB-lite"/>
    </source>
</evidence>
<organism evidence="2 3">
    <name type="scientific">Eschrichtius robustus</name>
    <name type="common">California gray whale</name>
    <name type="synonym">Eschrichtius gibbosus</name>
    <dbReference type="NCBI Taxonomy" id="9764"/>
    <lineage>
        <taxon>Eukaryota</taxon>
        <taxon>Metazoa</taxon>
        <taxon>Chordata</taxon>
        <taxon>Craniata</taxon>
        <taxon>Vertebrata</taxon>
        <taxon>Euteleostomi</taxon>
        <taxon>Mammalia</taxon>
        <taxon>Eutheria</taxon>
        <taxon>Laurasiatheria</taxon>
        <taxon>Artiodactyla</taxon>
        <taxon>Whippomorpha</taxon>
        <taxon>Cetacea</taxon>
        <taxon>Mysticeti</taxon>
        <taxon>Eschrichtiidae</taxon>
        <taxon>Eschrichtius</taxon>
    </lineage>
</organism>